<evidence type="ECO:0000256" key="9">
    <source>
        <dbReference type="ARBA" id="ARBA00023136"/>
    </source>
</evidence>
<keyword evidence="11" id="KW-0256">Endoplasmic reticulum</keyword>
<dbReference type="PROSITE" id="PS00518">
    <property type="entry name" value="ZF_RING_1"/>
    <property type="match status" value="1"/>
</dbReference>
<dbReference type="EMBL" id="LR721786">
    <property type="protein sequence ID" value="VVW67699.1"/>
    <property type="molecule type" value="Genomic_DNA"/>
</dbReference>
<comment type="catalytic activity">
    <reaction evidence="1 11">
        <text>S-ubiquitinyl-[E2 ubiquitin-conjugating enzyme]-L-cysteine + [acceptor protein]-L-lysine = [E2 ubiquitin-conjugating enzyme]-L-cysteine + N(6)-ubiquitinyl-[acceptor protein]-L-lysine.</text>
        <dbReference type="EC" id="2.3.2.27"/>
    </reaction>
</comment>
<keyword evidence="7 11" id="KW-0833">Ubl conjugation pathway</keyword>
<dbReference type="InterPro" id="IPR017907">
    <property type="entry name" value="Znf_RING_CS"/>
</dbReference>
<comment type="pathway">
    <text evidence="3 11">Protein modification; protein ubiquitination.</text>
</comment>
<comment type="function">
    <text evidence="11">E3 ubiquitin-protein ligase.</text>
</comment>
<evidence type="ECO:0000256" key="6">
    <source>
        <dbReference type="ARBA" id="ARBA00022771"/>
    </source>
</evidence>
<keyword evidence="4 11" id="KW-0808">Transferase</keyword>
<dbReference type="SUPFAM" id="SSF57850">
    <property type="entry name" value="RING/U-box"/>
    <property type="match status" value="1"/>
</dbReference>
<protein>
    <recommendedName>
        <fullName evidence="11">E3 ubiquitin-protein ligase RMA</fullName>
        <ecNumber evidence="11">2.3.2.27</ecNumber>
    </recommendedName>
    <alternativeName>
        <fullName evidence="11">Protein RING membrane-anchor</fullName>
    </alternativeName>
    <alternativeName>
        <fullName evidence="11">RING-type E3 ubiquitin transferase RMA</fullName>
    </alternativeName>
</protein>
<sequence length="551" mass="59202">MEENEVGNPNELGMDLDLNVGLPSPPHLISYLGLGLEPEQETPFHVISPSHWFSQIPSAGGHDSEAAARRGHLTVEEGSSSGGARLVVNSEGEGRSSRSSHARHRWRRREMRRIRPTVLDLPGPYSSRGSRAGGSMGHLLIFSPVDGGVGASGGEAGTITGNAGGASAAAETAPGTQKPDPKRLLAEALADETEEQREASTSNFECNVCLEVAKEPVVTSCGHLFCWPCLYQWIHVHSNSMECPVCKGEVTDMNITPIYGRGSTSSDSGKAVQEDLGSGLKVPPRPHGCRIESLRQRIYRSTSRRMDRFAGLREYLGLRAAEMGDRERPPVAEEGTEDLFEGLHAVTDRILSMVRVAQRLDRENLDGRSQSGRRGLFRNSAEFRLNPPETRADSRGDRLNIEEISGRLRGRSFLREGGDHWHVFSSRMQRSDRLAALSARLASVEGMLQRFAQTASGPANSGPSAPMNVNSSPSVDNQGAPQSSGPALAEDRTSISSTAGTIQPDSLAGDVSAEPASVGSSSHTRRRRNGASGSSDVDGGAAYASKRRRLN</sequence>
<feature type="region of interest" description="Disordered" evidence="12">
    <location>
        <begin position="454"/>
        <end position="551"/>
    </location>
</feature>
<dbReference type="AlphaFoldDB" id="A0A5K1FWL0"/>
<keyword evidence="8 11" id="KW-0862">Zinc</keyword>
<evidence type="ECO:0000256" key="3">
    <source>
        <dbReference type="ARBA" id="ARBA00004906"/>
    </source>
</evidence>
<feature type="compositionally biased region" description="Low complexity" evidence="12">
    <location>
        <begin position="162"/>
        <end position="176"/>
    </location>
</feature>
<evidence type="ECO:0000256" key="4">
    <source>
        <dbReference type="ARBA" id="ARBA00022679"/>
    </source>
</evidence>
<dbReference type="EC" id="2.3.2.27" evidence="11"/>
<name>A0A5K1FWL0_9MAGN</name>
<dbReference type="OMA" id="TEMNITP"/>
<comment type="subcellular location">
    <subcellularLocation>
        <location evidence="2">Endomembrane system</location>
    </subcellularLocation>
    <subcellularLocation>
        <location evidence="11">Endoplasmic reticulum membrane</location>
        <topology evidence="11">Single-pass type IV membrane protein</topology>
    </subcellularLocation>
</comment>
<keyword evidence="9" id="KW-0472">Membrane</keyword>
<evidence type="ECO:0000256" key="11">
    <source>
        <dbReference type="RuleBase" id="RU369090"/>
    </source>
</evidence>
<evidence type="ECO:0000256" key="5">
    <source>
        <dbReference type="ARBA" id="ARBA00022723"/>
    </source>
</evidence>
<dbReference type="InterPro" id="IPR045103">
    <property type="entry name" value="RNF5/RNF185-like"/>
</dbReference>
<dbReference type="Gramene" id="NC8G0215670.1">
    <property type="protein sequence ID" value="NC8G0215670.1:cds"/>
    <property type="gene ID" value="NC8G0215670"/>
</dbReference>
<keyword evidence="6 10" id="KW-0863">Zinc-finger</keyword>
<accession>A0A5K1FWL0</accession>
<feature type="region of interest" description="Disordered" evidence="12">
    <location>
        <begin position="259"/>
        <end position="279"/>
    </location>
</feature>
<feature type="compositionally biased region" description="Polar residues" evidence="12">
    <location>
        <begin position="454"/>
        <end position="485"/>
    </location>
</feature>
<dbReference type="GO" id="GO:0006511">
    <property type="term" value="P:ubiquitin-dependent protein catabolic process"/>
    <property type="evidence" value="ECO:0007669"/>
    <property type="project" value="UniProtKB-UniRule"/>
</dbReference>
<evidence type="ECO:0000256" key="8">
    <source>
        <dbReference type="ARBA" id="ARBA00022833"/>
    </source>
</evidence>
<dbReference type="CDD" id="cd16534">
    <property type="entry name" value="RING-HC_RNF5-like"/>
    <property type="match status" value="1"/>
</dbReference>
<evidence type="ECO:0000256" key="10">
    <source>
        <dbReference type="PROSITE-ProRule" id="PRU00175"/>
    </source>
</evidence>
<feature type="compositionally biased region" description="Polar residues" evidence="12">
    <location>
        <begin position="494"/>
        <end position="504"/>
    </location>
</feature>
<dbReference type="SMART" id="SM00184">
    <property type="entry name" value="RING"/>
    <property type="match status" value="1"/>
</dbReference>
<feature type="compositionally biased region" description="Low complexity" evidence="12">
    <location>
        <begin position="530"/>
        <end position="544"/>
    </location>
</feature>
<dbReference type="GO" id="GO:0008270">
    <property type="term" value="F:zinc ion binding"/>
    <property type="evidence" value="ECO:0007669"/>
    <property type="project" value="UniProtKB-KW"/>
</dbReference>
<dbReference type="InterPro" id="IPR001841">
    <property type="entry name" value="Znf_RING"/>
</dbReference>
<dbReference type="InterPro" id="IPR013083">
    <property type="entry name" value="Znf_RING/FYVE/PHD"/>
</dbReference>
<dbReference type="OrthoDB" id="6270329at2759"/>
<evidence type="ECO:0000259" key="13">
    <source>
        <dbReference type="PROSITE" id="PS50089"/>
    </source>
</evidence>
<reference evidence="14" key="1">
    <citation type="submission" date="2019-09" db="EMBL/GenBank/DDBJ databases">
        <authorList>
            <person name="Zhang L."/>
        </authorList>
    </citation>
    <scope>NUCLEOTIDE SEQUENCE</scope>
</reference>
<dbReference type="GO" id="GO:0061630">
    <property type="term" value="F:ubiquitin protein ligase activity"/>
    <property type="evidence" value="ECO:0007669"/>
    <property type="project" value="UniProtKB-UniRule"/>
</dbReference>
<keyword evidence="5 11" id="KW-0479">Metal-binding</keyword>
<feature type="domain" description="RING-type" evidence="13">
    <location>
        <begin position="206"/>
        <end position="247"/>
    </location>
</feature>
<organism evidence="14">
    <name type="scientific">Nymphaea colorata</name>
    <name type="common">pocket water lily</name>
    <dbReference type="NCBI Taxonomy" id="210225"/>
    <lineage>
        <taxon>Eukaryota</taxon>
        <taxon>Viridiplantae</taxon>
        <taxon>Streptophyta</taxon>
        <taxon>Embryophyta</taxon>
        <taxon>Tracheophyta</taxon>
        <taxon>Spermatophyta</taxon>
        <taxon>Magnoliopsida</taxon>
        <taxon>Nymphaeales</taxon>
        <taxon>Nymphaeaceae</taxon>
        <taxon>Nymphaea</taxon>
    </lineage>
</organism>
<dbReference type="Pfam" id="PF00097">
    <property type="entry name" value="zf-C3HC4"/>
    <property type="match status" value="1"/>
</dbReference>
<comment type="domain">
    <text evidence="11">The RING-type zinc finger domain is responsible for E3 ligase activity.</text>
</comment>
<dbReference type="GO" id="GO:0016567">
    <property type="term" value="P:protein ubiquitination"/>
    <property type="evidence" value="ECO:0007669"/>
    <property type="project" value="UniProtKB-UniPathway"/>
</dbReference>
<gene>
    <name evidence="14" type="ORF">NYM_LOCUS25491</name>
</gene>
<evidence type="ECO:0000256" key="12">
    <source>
        <dbReference type="SAM" id="MobiDB-lite"/>
    </source>
</evidence>
<evidence type="ECO:0000313" key="14">
    <source>
        <dbReference type="EMBL" id="VVW67699.1"/>
    </source>
</evidence>
<feature type="region of interest" description="Disordered" evidence="12">
    <location>
        <begin position="365"/>
        <end position="398"/>
    </location>
</feature>
<dbReference type="GO" id="GO:0005789">
    <property type="term" value="C:endoplasmic reticulum membrane"/>
    <property type="evidence" value="ECO:0007669"/>
    <property type="project" value="UniProtKB-SubCell"/>
</dbReference>
<dbReference type="UniPathway" id="UPA00143"/>
<feature type="region of interest" description="Disordered" evidence="12">
    <location>
        <begin position="162"/>
        <end position="181"/>
    </location>
</feature>
<evidence type="ECO:0000256" key="7">
    <source>
        <dbReference type="ARBA" id="ARBA00022786"/>
    </source>
</evidence>
<feature type="region of interest" description="Disordered" evidence="12">
    <location>
        <begin position="74"/>
        <end position="109"/>
    </location>
</feature>
<dbReference type="InterPro" id="IPR018957">
    <property type="entry name" value="Znf_C3HC4_RING-type"/>
</dbReference>
<dbReference type="Gene3D" id="3.30.40.10">
    <property type="entry name" value="Zinc/RING finger domain, C3HC4 (zinc finger)"/>
    <property type="match status" value="1"/>
</dbReference>
<evidence type="ECO:0000256" key="1">
    <source>
        <dbReference type="ARBA" id="ARBA00000900"/>
    </source>
</evidence>
<evidence type="ECO:0000256" key="2">
    <source>
        <dbReference type="ARBA" id="ARBA00004308"/>
    </source>
</evidence>
<dbReference type="PROSITE" id="PS50089">
    <property type="entry name" value="ZF_RING_2"/>
    <property type="match status" value="1"/>
</dbReference>
<dbReference type="PANTHER" id="PTHR12313">
    <property type="entry name" value="E3 UBIQUITIN-PROTEIN LIGASE RNF5-RELATED"/>
    <property type="match status" value="1"/>
</dbReference>
<proteinExistence type="predicted"/>
<feature type="compositionally biased region" description="Basic residues" evidence="12">
    <location>
        <begin position="98"/>
        <end position="109"/>
    </location>
</feature>